<feature type="chain" id="PRO_5003623589" evidence="1">
    <location>
        <begin position="29"/>
        <end position="219"/>
    </location>
</feature>
<dbReference type="KEGG" id="sfc:Spiaf_0820"/>
<evidence type="ECO:0000313" key="2">
    <source>
        <dbReference type="EMBL" id="AFG36914.1"/>
    </source>
</evidence>
<accession>H9UHC1</accession>
<dbReference type="PATRIC" id="fig|889378.3.peg.824"/>
<gene>
    <name evidence="2" type="ordered locus">Spiaf_0820</name>
</gene>
<evidence type="ECO:0000256" key="1">
    <source>
        <dbReference type="SAM" id="SignalP"/>
    </source>
</evidence>
<dbReference type="EMBL" id="CP003282">
    <property type="protein sequence ID" value="AFG36914.1"/>
    <property type="molecule type" value="Genomic_DNA"/>
</dbReference>
<sequence>MRYLSSSKTRLLVCIVAALLFGVTTVSAEGHNYRLQVVNTLQSEVAYLFLSPVQSDYWGVDVLGGTTEFKSVITSETSVEFTAVGPDDLSLDILAIDAAGRIFEQRNVQVSADRMEILSIRAEQEFDQGVDTNVALRPLRVENRLGTRLDAFFTGPGDTRDFSVNMLHTEADSWEANQSFVFWYFYGWDQPLFFRAESAAGSRDEVILLEDDEGLLVLE</sequence>
<feature type="signal peptide" evidence="1">
    <location>
        <begin position="1"/>
        <end position="28"/>
    </location>
</feature>
<proteinExistence type="predicted"/>
<dbReference type="RefSeq" id="WP_014454911.1">
    <property type="nucleotide sequence ID" value="NC_017098.1"/>
</dbReference>
<name>H9UHC1_SPIAZ</name>
<keyword evidence="1" id="KW-0732">Signal</keyword>
<reference evidence="3" key="1">
    <citation type="journal article" date="2013" name="Stand. Genomic Sci.">
        <title>Complete genome sequence of the halophilic bacterium Spirochaeta africana type strain (Z-7692(T)) from the alkaline Lake Magadi in the East African Rift.</title>
        <authorList>
            <person name="Liolos K."/>
            <person name="Abt B."/>
            <person name="Scheuner C."/>
            <person name="Teshima H."/>
            <person name="Held B."/>
            <person name="Lapidus A."/>
            <person name="Nolan M."/>
            <person name="Lucas S."/>
            <person name="Deshpande S."/>
            <person name="Cheng J.F."/>
            <person name="Tapia R."/>
            <person name="Goodwin L.A."/>
            <person name="Pitluck S."/>
            <person name="Pagani I."/>
            <person name="Ivanova N."/>
            <person name="Mavromatis K."/>
            <person name="Mikhailova N."/>
            <person name="Huntemann M."/>
            <person name="Pati A."/>
            <person name="Chen A."/>
            <person name="Palaniappan K."/>
            <person name="Land M."/>
            <person name="Rohde M."/>
            <person name="Tindall B.J."/>
            <person name="Detter J.C."/>
            <person name="Goker M."/>
            <person name="Bristow J."/>
            <person name="Eisen J.A."/>
            <person name="Markowitz V."/>
            <person name="Hugenholtz P."/>
            <person name="Woyke T."/>
            <person name="Klenk H.P."/>
            <person name="Kyrpides N.C."/>
        </authorList>
    </citation>
    <scope>NUCLEOTIDE SEQUENCE</scope>
    <source>
        <strain evidence="3">ATCC 700263 / DSM 8902 / Z-7692</strain>
    </source>
</reference>
<dbReference type="HOGENOM" id="CLU_1260793_0_0_12"/>
<evidence type="ECO:0000313" key="3">
    <source>
        <dbReference type="Proteomes" id="UP000007383"/>
    </source>
</evidence>
<dbReference type="AlphaFoldDB" id="H9UHC1"/>
<protein>
    <submittedName>
        <fullName evidence="2">Uncharacterized protein</fullName>
    </submittedName>
</protein>
<dbReference type="Proteomes" id="UP000007383">
    <property type="component" value="Chromosome"/>
</dbReference>
<dbReference type="STRING" id="889378.Spiaf_0820"/>
<keyword evidence="3" id="KW-1185">Reference proteome</keyword>
<organism evidence="2 3">
    <name type="scientific">Spirochaeta africana (strain ATCC 700263 / DSM 8902 / Z-7692)</name>
    <dbReference type="NCBI Taxonomy" id="889378"/>
    <lineage>
        <taxon>Bacteria</taxon>
        <taxon>Pseudomonadati</taxon>
        <taxon>Spirochaetota</taxon>
        <taxon>Spirochaetia</taxon>
        <taxon>Spirochaetales</taxon>
        <taxon>Spirochaetaceae</taxon>
        <taxon>Spirochaeta</taxon>
    </lineage>
</organism>